<dbReference type="AlphaFoldDB" id="A0A1L3JHT2"/>
<dbReference type="OrthoDB" id="913551at2"/>
<protein>
    <recommendedName>
        <fullName evidence="3">UDP-glycosyltransferase</fullName>
    </recommendedName>
</protein>
<evidence type="ECO:0000313" key="2">
    <source>
        <dbReference type="Proteomes" id="UP000181898"/>
    </source>
</evidence>
<dbReference type="EMBL" id="CP018155">
    <property type="protein sequence ID" value="APG64696.1"/>
    <property type="molecule type" value="Genomic_DNA"/>
</dbReference>
<name>A0A1L3JHT2_9FLAO</name>
<gene>
    <name evidence="1" type="ORF">LPB136_04675</name>
</gene>
<organism evidence="1 2">
    <name type="scientific">Tenacibaculum todarodis</name>
    <dbReference type="NCBI Taxonomy" id="1850252"/>
    <lineage>
        <taxon>Bacteria</taxon>
        <taxon>Pseudomonadati</taxon>
        <taxon>Bacteroidota</taxon>
        <taxon>Flavobacteriia</taxon>
        <taxon>Flavobacteriales</taxon>
        <taxon>Flavobacteriaceae</taxon>
        <taxon>Tenacibaculum</taxon>
    </lineage>
</organism>
<evidence type="ECO:0000313" key="1">
    <source>
        <dbReference type="EMBL" id="APG64696.1"/>
    </source>
</evidence>
<keyword evidence="2" id="KW-1185">Reference proteome</keyword>
<dbReference type="Gene3D" id="3.40.50.12580">
    <property type="match status" value="1"/>
</dbReference>
<dbReference type="Proteomes" id="UP000181898">
    <property type="component" value="Chromosome"/>
</dbReference>
<accession>A0A1L3JHT2</accession>
<dbReference type="KEGG" id="ten:LPB136_04675"/>
<reference evidence="1 2" key="1">
    <citation type="submission" date="2016-11" db="EMBL/GenBank/DDBJ databases">
        <title>Tenacibaculum sp. LPB0136, isolated from marine environment.</title>
        <authorList>
            <person name="Kim E."/>
            <person name="Yi H."/>
        </authorList>
    </citation>
    <scope>NUCLEOTIDE SEQUENCE [LARGE SCALE GENOMIC DNA]</scope>
    <source>
        <strain evidence="1 2">LPB0136</strain>
    </source>
</reference>
<proteinExistence type="predicted"/>
<dbReference type="STRING" id="1850252.LPB136_04675"/>
<dbReference type="RefSeq" id="WP_072555020.1">
    <property type="nucleotide sequence ID" value="NZ_CP018155.1"/>
</dbReference>
<sequence>MKKLGLVITDGVGFRNYILSNFLEEATKEFDSIVILSCLPAEVYKGHTTCNIIELEVFNEQYKTWFFRKTKEVAHLKLHAKGNFGIQHNLSINKSKLKTTRGYGTRLIYKFTRFFHSEKNIQTYQKLQNFTFSRNRITNQYQDVLKQENFDLLFFTHQRPPYIAPLVYVAQKLKIKTAAFIFSWDNLASKGRMASNFDYYLVWSNLMRKELKHFYSEIKEEEINVIGTPQFEPYAMDKYKIDRSSFFKKFNLDTTKGIICYSCADKSIGANDSVHIASVMQYLINNPKLNLQLLVRTSPAEDGLRFEEIKSKFPEIIWNIPKWELARNNHAESWSQRIPSIEDVKDLRALLEFSDLNINMCSTMGLDFLLFDKPVIYTVFGNEENGLYNDQLFLKYAHLEHVINSKAITIAKNEEELHEQIKEALTQPNLRKAYRKNLIDLEIGKPLEGTSKRIVEALKSF</sequence>
<dbReference type="InterPro" id="IPR043148">
    <property type="entry name" value="TagF_C"/>
</dbReference>
<dbReference type="SUPFAM" id="SSF53756">
    <property type="entry name" value="UDP-Glycosyltransferase/glycogen phosphorylase"/>
    <property type="match status" value="1"/>
</dbReference>
<evidence type="ECO:0008006" key="3">
    <source>
        <dbReference type="Google" id="ProtNLM"/>
    </source>
</evidence>